<comment type="caution">
    <text evidence="2">The sequence shown here is derived from an EMBL/GenBank/DDBJ whole genome shotgun (WGS) entry which is preliminary data.</text>
</comment>
<protein>
    <submittedName>
        <fullName evidence="2">Uncharacterized protein</fullName>
    </submittedName>
</protein>
<feature type="region of interest" description="Disordered" evidence="1">
    <location>
        <begin position="186"/>
        <end position="206"/>
    </location>
</feature>
<name>A0AAW0PFE8_9GOBI</name>
<feature type="region of interest" description="Disordered" evidence="1">
    <location>
        <begin position="46"/>
        <end position="93"/>
    </location>
</feature>
<feature type="compositionally biased region" description="Polar residues" evidence="1">
    <location>
        <begin position="78"/>
        <end position="92"/>
    </location>
</feature>
<proteinExistence type="predicted"/>
<sequence length="326" mass="35676">MLLFQEKSRGSQQGSSLSIEGCTATGKAQHSTTTVPPLVHCRAPPPPHPPHYPPRTHGADTTGHRAPCPGAWSEKYTRTASPKTTRNQPTPNRHNHLTVLEASRQLDGEATRYSITASAEIAAEAVDAPVPPRLRPYTHLSKNVAARLHKNTDKTKDDPKKPHTVESSHNLLLFLSGYDPIMSTHPSQPLWERSAPTSERLGGHTTSGRTVELSFSHPHVSDWQIANWCCSWLGAATLVAFLVHSSRFARDAQTILSDRSCVPLHFSGAAGLCAGVVPNKIHRWHSSSDVPRVQLGLRSGLGSHHLHAGRGILFCLRTDIYEDAMY</sequence>
<feature type="region of interest" description="Disordered" evidence="1">
    <location>
        <begin position="1"/>
        <end position="33"/>
    </location>
</feature>
<organism evidence="2 3">
    <name type="scientific">Mugilogobius chulae</name>
    <name type="common">yellowstripe goby</name>
    <dbReference type="NCBI Taxonomy" id="88201"/>
    <lineage>
        <taxon>Eukaryota</taxon>
        <taxon>Metazoa</taxon>
        <taxon>Chordata</taxon>
        <taxon>Craniata</taxon>
        <taxon>Vertebrata</taxon>
        <taxon>Euteleostomi</taxon>
        <taxon>Actinopterygii</taxon>
        <taxon>Neopterygii</taxon>
        <taxon>Teleostei</taxon>
        <taxon>Neoteleostei</taxon>
        <taxon>Acanthomorphata</taxon>
        <taxon>Gobiaria</taxon>
        <taxon>Gobiiformes</taxon>
        <taxon>Gobioidei</taxon>
        <taxon>Gobiidae</taxon>
        <taxon>Gobionellinae</taxon>
        <taxon>Mugilogobius</taxon>
    </lineage>
</organism>
<reference evidence="3" key="1">
    <citation type="submission" date="2024-04" db="EMBL/GenBank/DDBJ databases">
        <title>Salinicola lusitanus LLJ914,a marine bacterium isolated from the Okinawa Trough.</title>
        <authorList>
            <person name="Li J."/>
        </authorList>
    </citation>
    <scope>NUCLEOTIDE SEQUENCE [LARGE SCALE GENOMIC DNA]</scope>
</reference>
<dbReference type="AlphaFoldDB" id="A0AAW0PFE8"/>
<evidence type="ECO:0000256" key="1">
    <source>
        <dbReference type="SAM" id="MobiDB-lite"/>
    </source>
</evidence>
<accession>A0AAW0PFE8</accession>
<evidence type="ECO:0000313" key="3">
    <source>
        <dbReference type="Proteomes" id="UP001460270"/>
    </source>
</evidence>
<dbReference type="EMBL" id="JBBPFD010000005">
    <property type="protein sequence ID" value="KAK7925506.1"/>
    <property type="molecule type" value="Genomic_DNA"/>
</dbReference>
<gene>
    <name evidence="2" type="ORF">WMY93_007816</name>
</gene>
<evidence type="ECO:0000313" key="2">
    <source>
        <dbReference type="EMBL" id="KAK7925506.1"/>
    </source>
</evidence>
<keyword evidence="3" id="KW-1185">Reference proteome</keyword>
<dbReference type="Proteomes" id="UP001460270">
    <property type="component" value="Unassembled WGS sequence"/>
</dbReference>